<dbReference type="Pfam" id="PF01584">
    <property type="entry name" value="CheW"/>
    <property type="match status" value="1"/>
</dbReference>
<accession>K6VQT5</accession>
<dbReference type="PANTHER" id="PTHR22617:SF23">
    <property type="entry name" value="CHEMOTAXIS PROTEIN CHEW"/>
    <property type="match status" value="1"/>
</dbReference>
<dbReference type="STRING" id="100225.SAMN05421595_0234"/>
<dbReference type="Gene3D" id="2.30.30.40">
    <property type="entry name" value="SH3 Domains"/>
    <property type="match status" value="1"/>
</dbReference>
<dbReference type="Proteomes" id="UP000008495">
    <property type="component" value="Unassembled WGS sequence"/>
</dbReference>
<dbReference type="eggNOG" id="COG0835">
    <property type="taxonomic scope" value="Bacteria"/>
</dbReference>
<name>K6VQT5_9MICO</name>
<dbReference type="Gene3D" id="2.40.50.180">
    <property type="entry name" value="CheA-289, Domain 4"/>
    <property type="match status" value="1"/>
</dbReference>
<dbReference type="GO" id="GO:0005829">
    <property type="term" value="C:cytosol"/>
    <property type="evidence" value="ECO:0007669"/>
    <property type="project" value="TreeGrafter"/>
</dbReference>
<dbReference type="GO" id="GO:0006935">
    <property type="term" value="P:chemotaxis"/>
    <property type="evidence" value="ECO:0007669"/>
    <property type="project" value="InterPro"/>
</dbReference>
<evidence type="ECO:0000313" key="2">
    <source>
        <dbReference type="EMBL" id="GAB77730.1"/>
    </source>
</evidence>
<keyword evidence="3" id="KW-1185">Reference proteome</keyword>
<dbReference type="InterPro" id="IPR039315">
    <property type="entry name" value="CheW"/>
</dbReference>
<dbReference type="GO" id="GO:0007165">
    <property type="term" value="P:signal transduction"/>
    <property type="evidence" value="ECO:0007669"/>
    <property type="project" value="InterPro"/>
</dbReference>
<dbReference type="AlphaFoldDB" id="K6VQT5"/>
<proteinExistence type="predicted"/>
<dbReference type="PANTHER" id="PTHR22617">
    <property type="entry name" value="CHEMOTAXIS SENSOR HISTIDINE KINASE-RELATED"/>
    <property type="match status" value="1"/>
</dbReference>
<gene>
    <name evidence="2" type="primary">cheW</name>
    <name evidence="2" type="ORF">AUCHE_06_00020</name>
</gene>
<feature type="domain" description="CheW-like" evidence="1">
    <location>
        <begin position="5"/>
        <end position="145"/>
    </location>
</feature>
<dbReference type="PROSITE" id="PS50851">
    <property type="entry name" value="CHEW"/>
    <property type="match status" value="1"/>
</dbReference>
<evidence type="ECO:0000313" key="3">
    <source>
        <dbReference type="Proteomes" id="UP000008495"/>
    </source>
</evidence>
<organism evidence="2 3">
    <name type="scientific">Austwickia chelonae NBRC 105200</name>
    <dbReference type="NCBI Taxonomy" id="1184607"/>
    <lineage>
        <taxon>Bacteria</taxon>
        <taxon>Bacillati</taxon>
        <taxon>Actinomycetota</taxon>
        <taxon>Actinomycetes</taxon>
        <taxon>Micrococcales</taxon>
        <taxon>Dermatophilaceae</taxon>
        <taxon>Austwickia</taxon>
    </lineage>
</organism>
<dbReference type="InterPro" id="IPR002545">
    <property type="entry name" value="CheW-lke_dom"/>
</dbReference>
<reference evidence="2 3" key="1">
    <citation type="submission" date="2012-08" db="EMBL/GenBank/DDBJ databases">
        <title>Whole genome shotgun sequence of Austwickia chelonae NBRC 105200.</title>
        <authorList>
            <person name="Yoshida I."/>
            <person name="Hosoyama A."/>
            <person name="Tsuchikane K."/>
            <person name="Katsumata H."/>
            <person name="Ando Y."/>
            <person name="Ohji S."/>
            <person name="Hamada M."/>
            <person name="Tamura T."/>
            <person name="Yamazoe A."/>
            <person name="Yamazaki S."/>
            <person name="Fujita N."/>
        </authorList>
    </citation>
    <scope>NUCLEOTIDE SEQUENCE [LARGE SCALE GENOMIC DNA]</scope>
    <source>
        <strain evidence="2 3">NBRC 105200</strain>
    </source>
</reference>
<dbReference type="EMBL" id="BAGZ01000006">
    <property type="protein sequence ID" value="GAB77730.1"/>
    <property type="molecule type" value="Genomic_DNA"/>
</dbReference>
<evidence type="ECO:0000259" key="1">
    <source>
        <dbReference type="PROSITE" id="PS50851"/>
    </source>
</evidence>
<sequence length="147" mass="15947">MITMANQYCTFRLGGHLFGVPVDTVQEVLRQQDLTKVPLAPKAVSGLINLRGQIVITVDLRHQMGLPPREPGETVTNVVVRTSEGATSLLVDEIGDVLEPDLDRFEAPPETVPTQVRDLVVKVCKLDRDLLLVLDADKAVLVGGKAA</sequence>
<dbReference type="SUPFAM" id="SSF50341">
    <property type="entry name" value="CheW-like"/>
    <property type="match status" value="1"/>
</dbReference>
<comment type="caution">
    <text evidence="2">The sequence shown here is derived from an EMBL/GenBank/DDBJ whole genome shotgun (WGS) entry which is preliminary data.</text>
</comment>
<dbReference type="SMART" id="SM00260">
    <property type="entry name" value="CheW"/>
    <property type="match status" value="1"/>
</dbReference>
<protein>
    <submittedName>
        <fullName evidence="2">Chemotaxis protein CheW</fullName>
    </submittedName>
</protein>
<dbReference type="InterPro" id="IPR036061">
    <property type="entry name" value="CheW-like_dom_sf"/>
</dbReference>